<dbReference type="EMBL" id="AVPJ01000008">
    <property type="protein sequence ID" value="KGN32148.1"/>
    <property type="molecule type" value="Genomic_DNA"/>
</dbReference>
<evidence type="ECO:0000256" key="2">
    <source>
        <dbReference type="ARBA" id="ARBA00023002"/>
    </source>
</evidence>
<evidence type="ECO:0000256" key="1">
    <source>
        <dbReference type="ARBA" id="ARBA00022630"/>
    </source>
</evidence>
<dbReference type="PANTHER" id="PTHR43422">
    <property type="entry name" value="THIAMINE THIAZOLE SYNTHASE"/>
    <property type="match status" value="1"/>
</dbReference>
<dbReference type="OrthoDB" id="9790035at2"/>
<keyword evidence="6" id="KW-1185">Reference proteome</keyword>
<comment type="caution">
    <text evidence="5">The sequence shown here is derived from an EMBL/GenBank/DDBJ whole genome shotgun (WGS) entry which is preliminary data.</text>
</comment>
<dbReference type="eggNOG" id="COG0654">
    <property type="taxonomic scope" value="Bacteria"/>
</dbReference>
<evidence type="ECO:0000259" key="4">
    <source>
        <dbReference type="Pfam" id="PF08491"/>
    </source>
</evidence>
<reference evidence="5 6" key="1">
    <citation type="submission" date="2013-08" db="EMBL/GenBank/DDBJ databases">
        <title>The genome sequence of Knoellia sinensis.</title>
        <authorList>
            <person name="Zhu W."/>
            <person name="Wang G."/>
        </authorList>
    </citation>
    <scope>NUCLEOTIDE SEQUENCE [LARGE SCALE GENOMIC DNA]</scope>
    <source>
        <strain evidence="5 6">KCTC 19936</strain>
    </source>
</reference>
<feature type="domain" description="Squalene epoxidase" evidence="4">
    <location>
        <begin position="259"/>
        <end position="349"/>
    </location>
</feature>
<dbReference type="Gene3D" id="3.50.50.60">
    <property type="entry name" value="FAD/NAD(P)-binding domain"/>
    <property type="match status" value="1"/>
</dbReference>
<dbReference type="InterPro" id="IPR013698">
    <property type="entry name" value="Squalene_epoxidase"/>
</dbReference>
<evidence type="ECO:0000313" key="6">
    <source>
        <dbReference type="Proteomes" id="UP000030002"/>
    </source>
</evidence>
<dbReference type="Pfam" id="PF08491">
    <property type="entry name" value="SE"/>
    <property type="match status" value="1"/>
</dbReference>
<evidence type="ECO:0000313" key="5">
    <source>
        <dbReference type="EMBL" id="KGN32148.1"/>
    </source>
</evidence>
<dbReference type="Pfam" id="PF00890">
    <property type="entry name" value="FAD_binding_2"/>
    <property type="match status" value="1"/>
</dbReference>
<evidence type="ECO:0000259" key="3">
    <source>
        <dbReference type="Pfam" id="PF00890"/>
    </source>
</evidence>
<dbReference type="SUPFAM" id="SSF51905">
    <property type="entry name" value="FAD/NAD(P)-binding domain"/>
    <property type="match status" value="1"/>
</dbReference>
<dbReference type="AlphaFoldDB" id="A0A0A0J4L5"/>
<organism evidence="5 6">
    <name type="scientific">Knoellia sinensis KCTC 19936</name>
    <dbReference type="NCBI Taxonomy" id="1385520"/>
    <lineage>
        <taxon>Bacteria</taxon>
        <taxon>Bacillati</taxon>
        <taxon>Actinomycetota</taxon>
        <taxon>Actinomycetes</taxon>
        <taxon>Micrococcales</taxon>
        <taxon>Intrasporangiaceae</taxon>
        <taxon>Knoellia</taxon>
    </lineage>
</organism>
<feature type="domain" description="FAD-dependent oxidoreductase 2 FAD-binding" evidence="3">
    <location>
        <begin position="119"/>
        <end position="194"/>
    </location>
</feature>
<dbReference type="Proteomes" id="UP000030002">
    <property type="component" value="Unassembled WGS sequence"/>
</dbReference>
<accession>A0A0A0J4L5</accession>
<keyword evidence="2" id="KW-0560">Oxidoreductase</keyword>
<dbReference type="InterPro" id="IPR003953">
    <property type="entry name" value="FAD-dep_OxRdtase_2_FAD-bd"/>
</dbReference>
<dbReference type="STRING" id="1385520.N802_11250"/>
<proteinExistence type="predicted"/>
<sequence>MTVAVRAGEHALVLGASMSGLLAARVLADAYDRVTVVERDVLPVGAEHRRGVPQDRHPHLLLPGGARVMDDLLPGLLDDLAAAGSAVLTEDYSKFHFDLNGRVVAKTGPPKQPLTFHLQTRPFLEARVRQRVRELPNVTMRDGHVVLDLAATNGGRVTGAQVAPRAGGDGEVIAADLVVDATGRAGRTPAFLTRHGFDKPSEDRIAARVTYQAQLLHWPIDTIPEVLFGVDATVERPIAINIIPQENDTAMFWLYGMVGREPPTTLDAMIEWVADLCPPHVMAALRNATPIGPTSQHRIPVAVWRRFDHMKTFPEGLVVIGDAICVFNPTYGQGMTVAALQARSLQACLTHGDTDLARRFFRASAKPISLAWSFAAAGDLAYPEAEGKRTVQFRIGNRLNNLVIAAATTDVEVYAKVMKVSSFVEPPSAFLAPTYLARLLRGNLRARKIAANQRSRKAWA</sequence>
<dbReference type="InterPro" id="IPR036188">
    <property type="entry name" value="FAD/NAD-bd_sf"/>
</dbReference>
<dbReference type="RefSeq" id="WP_035916501.1">
    <property type="nucleotide sequence ID" value="NZ_AVPJ01000008.1"/>
</dbReference>
<dbReference type="GO" id="GO:0050660">
    <property type="term" value="F:flavin adenine dinucleotide binding"/>
    <property type="evidence" value="ECO:0007669"/>
    <property type="project" value="InterPro"/>
</dbReference>
<keyword evidence="1" id="KW-0285">Flavoprotein</keyword>
<protein>
    <submittedName>
        <fullName evidence="5">Hydroxylase</fullName>
    </submittedName>
</protein>
<dbReference type="PANTHER" id="PTHR43422:SF3">
    <property type="entry name" value="THIAMINE THIAZOLE SYNTHASE"/>
    <property type="match status" value="1"/>
</dbReference>
<name>A0A0A0J4L5_9MICO</name>
<dbReference type="GO" id="GO:0004506">
    <property type="term" value="F:squalene monooxygenase activity"/>
    <property type="evidence" value="ECO:0007669"/>
    <property type="project" value="InterPro"/>
</dbReference>
<gene>
    <name evidence="5" type="ORF">N802_11250</name>
</gene>
<dbReference type="GO" id="GO:0016020">
    <property type="term" value="C:membrane"/>
    <property type="evidence" value="ECO:0007669"/>
    <property type="project" value="InterPro"/>
</dbReference>